<dbReference type="AlphaFoldDB" id="A0AAV3X429"/>
<dbReference type="Proteomes" id="UP001050975">
    <property type="component" value="Unassembled WGS sequence"/>
</dbReference>
<proteinExistence type="predicted"/>
<comment type="caution">
    <text evidence="1">The sequence shown here is derived from an EMBL/GenBank/DDBJ whole genome shotgun (WGS) entry which is preliminary data.</text>
</comment>
<organism evidence="1 2">
    <name type="scientific">Microseira wollei NIES-4236</name>
    <dbReference type="NCBI Taxonomy" id="2530354"/>
    <lineage>
        <taxon>Bacteria</taxon>
        <taxon>Bacillati</taxon>
        <taxon>Cyanobacteriota</taxon>
        <taxon>Cyanophyceae</taxon>
        <taxon>Oscillatoriophycideae</taxon>
        <taxon>Aerosakkonematales</taxon>
        <taxon>Aerosakkonemataceae</taxon>
        <taxon>Microseira</taxon>
    </lineage>
</organism>
<dbReference type="EMBL" id="BLAY01000007">
    <property type="protein sequence ID" value="GET35976.1"/>
    <property type="molecule type" value="Genomic_DNA"/>
</dbReference>
<keyword evidence="2" id="KW-1185">Reference proteome</keyword>
<gene>
    <name evidence="1" type="ORF">MiSe_07240</name>
</gene>
<sequence length="75" mass="8032">MPSEITELQESRSLNTPRVTIPTEILLSLATGPLLVGILAAKASLEFLQAVGSASEEVFRGASLPILDFPDRQPK</sequence>
<accession>A0AAV3X429</accession>
<evidence type="ECO:0000313" key="2">
    <source>
        <dbReference type="Proteomes" id="UP001050975"/>
    </source>
</evidence>
<evidence type="ECO:0000313" key="1">
    <source>
        <dbReference type="EMBL" id="GET35976.1"/>
    </source>
</evidence>
<name>A0AAV3X429_9CYAN</name>
<dbReference type="RefSeq" id="WP_226574960.1">
    <property type="nucleotide sequence ID" value="NZ_BLAY01000007.1"/>
</dbReference>
<protein>
    <submittedName>
        <fullName evidence="1">Uncharacterized protein</fullName>
    </submittedName>
</protein>
<reference evidence="1" key="1">
    <citation type="submission" date="2019-10" db="EMBL/GenBank/DDBJ databases">
        <title>Draft genome sequece of Microseira wollei NIES-4236.</title>
        <authorList>
            <person name="Yamaguchi H."/>
            <person name="Suzuki S."/>
            <person name="Kawachi M."/>
        </authorList>
    </citation>
    <scope>NUCLEOTIDE SEQUENCE</scope>
    <source>
        <strain evidence="1">NIES-4236</strain>
    </source>
</reference>